<keyword evidence="3" id="KW-0804">Transcription</keyword>
<dbReference type="GO" id="GO:0003677">
    <property type="term" value="F:DNA binding"/>
    <property type="evidence" value="ECO:0007669"/>
    <property type="project" value="UniProtKB-KW"/>
</dbReference>
<dbReference type="InterPro" id="IPR036390">
    <property type="entry name" value="WH_DNA-bd_sf"/>
</dbReference>
<evidence type="ECO:0000259" key="4">
    <source>
        <dbReference type="PROSITE" id="PS51118"/>
    </source>
</evidence>
<evidence type="ECO:0000313" key="6">
    <source>
        <dbReference type="Proteomes" id="UP000198318"/>
    </source>
</evidence>
<organism evidence="5 6">
    <name type="scientific">Actinomadura meyerae</name>
    <dbReference type="NCBI Taxonomy" id="240840"/>
    <lineage>
        <taxon>Bacteria</taxon>
        <taxon>Bacillati</taxon>
        <taxon>Actinomycetota</taxon>
        <taxon>Actinomycetes</taxon>
        <taxon>Streptosporangiales</taxon>
        <taxon>Thermomonosporaceae</taxon>
        <taxon>Actinomadura</taxon>
    </lineage>
</organism>
<keyword evidence="2" id="KW-0238">DNA-binding</keyword>
<dbReference type="PROSITE" id="PS51118">
    <property type="entry name" value="HTH_HXLR"/>
    <property type="match status" value="1"/>
</dbReference>
<keyword evidence="1" id="KW-0805">Transcription regulation</keyword>
<evidence type="ECO:0000256" key="2">
    <source>
        <dbReference type="ARBA" id="ARBA00023125"/>
    </source>
</evidence>
<sequence length="138" mass="15818">MVTTPDEPVLRGSPYRADCPTRRILDRIGDRWTVLIVGALWDGTARFSELRRRIEGISQKMLTQTLRGLERDGLVHRTVHPEVPVRVEYSLTEAGRTLREPLRALEEWAIAYLDDWSAAQEAYDRANRPSSDSGDRDK</sequence>
<proteinExistence type="predicted"/>
<evidence type="ECO:0000313" key="5">
    <source>
        <dbReference type="EMBL" id="SNT11454.1"/>
    </source>
</evidence>
<dbReference type="PANTHER" id="PTHR33204">
    <property type="entry name" value="TRANSCRIPTIONAL REGULATOR, MARR FAMILY"/>
    <property type="match status" value="1"/>
</dbReference>
<dbReference type="AlphaFoldDB" id="A0A239K2W9"/>
<dbReference type="SUPFAM" id="SSF46785">
    <property type="entry name" value="Winged helix' DNA-binding domain"/>
    <property type="match status" value="1"/>
</dbReference>
<protein>
    <submittedName>
        <fullName evidence="5">Transcriptional regulator, HxlR family</fullName>
    </submittedName>
</protein>
<dbReference type="InterPro" id="IPR002577">
    <property type="entry name" value="HTH_HxlR"/>
</dbReference>
<dbReference type="PANTHER" id="PTHR33204:SF18">
    <property type="entry name" value="TRANSCRIPTIONAL REGULATORY PROTEIN"/>
    <property type="match status" value="1"/>
</dbReference>
<dbReference type="RefSeq" id="WP_089327262.1">
    <property type="nucleotide sequence ID" value="NZ_FZOR01000016.1"/>
</dbReference>
<feature type="domain" description="HTH hxlR-type" evidence="4">
    <location>
        <begin position="19"/>
        <end position="117"/>
    </location>
</feature>
<reference evidence="5 6" key="1">
    <citation type="submission" date="2017-06" db="EMBL/GenBank/DDBJ databases">
        <authorList>
            <person name="Kim H.J."/>
            <person name="Triplett B.A."/>
        </authorList>
    </citation>
    <scope>NUCLEOTIDE SEQUENCE [LARGE SCALE GENOMIC DNA]</scope>
    <source>
        <strain evidence="5 6">DSM 44715</strain>
    </source>
</reference>
<evidence type="ECO:0000256" key="1">
    <source>
        <dbReference type="ARBA" id="ARBA00023015"/>
    </source>
</evidence>
<name>A0A239K2W9_9ACTN</name>
<keyword evidence="6" id="KW-1185">Reference proteome</keyword>
<dbReference type="EMBL" id="FZOR01000016">
    <property type="protein sequence ID" value="SNT11454.1"/>
    <property type="molecule type" value="Genomic_DNA"/>
</dbReference>
<dbReference type="OrthoDB" id="370168at2"/>
<dbReference type="Pfam" id="PF01638">
    <property type="entry name" value="HxlR"/>
    <property type="match status" value="1"/>
</dbReference>
<dbReference type="Proteomes" id="UP000198318">
    <property type="component" value="Unassembled WGS sequence"/>
</dbReference>
<dbReference type="Gene3D" id="1.10.10.10">
    <property type="entry name" value="Winged helix-like DNA-binding domain superfamily/Winged helix DNA-binding domain"/>
    <property type="match status" value="1"/>
</dbReference>
<gene>
    <name evidence="5" type="ORF">SAMN05443665_1016101</name>
</gene>
<accession>A0A239K2W9</accession>
<dbReference type="InterPro" id="IPR036388">
    <property type="entry name" value="WH-like_DNA-bd_sf"/>
</dbReference>
<evidence type="ECO:0000256" key="3">
    <source>
        <dbReference type="ARBA" id="ARBA00023163"/>
    </source>
</evidence>